<proteinExistence type="predicted"/>
<dbReference type="Pfam" id="PF13508">
    <property type="entry name" value="Acetyltransf_7"/>
    <property type="match status" value="1"/>
</dbReference>
<evidence type="ECO:0000259" key="1">
    <source>
        <dbReference type="PROSITE" id="PS51186"/>
    </source>
</evidence>
<sequence length="167" mass="19608">VGMKEEITFINFRKEHGLELIQLWRKSFAQAMGIEEDTREEAVNEHLAYLQTYNPEIIRVALEKNKNKIVGFMAKEENTIKDLFIHVDYQRKGLGSSFIHQAKEEEEFLTLSTFQLNKRAQKFYEFHDFVIARNGFAGAEGNAWASNKEQLADITYEWKRVTKIEKD</sequence>
<accession>A0A382ANV2</accession>
<dbReference type="Gene3D" id="3.40.630.30">
    <property type="match status" value="1"/>
</dbReference>
<dbReference type="AlphaFoldDB" id="A0A382ANV2"/>
<gene>
    <name evidence="2" type="ORF">METZ01_LOCUS155557</name>
</gene>
<protein>
    <recommendedName>
        <fullName evidence="1">N-acetyltransferase domain-containing protein</fullName>
    </recommendedName>
</protein>
<dbReference type="CDD" id="cd04301">
    <property type="entry name" value="NAT_SF"/>
    <property type="match status" value="1"/>
</dbReference>
<dbReference type="EMBL" id="UINC01026014">
    <property type="protein sequence ID" value="SVB02703.1"/>
    <property type="molecule type" value="Genomic_DNA"/>
</dbReference>
<feature type="domain" description="N-acetyltransferase" evidence="1">
    <location>
        <begin position="7"/>
        <end position="157"/>
    </location>
</feature>
<reference evidence="2" key="1">
    <citation type="submission" date="2018-05" db="EMBL/GenBank/DDBJ databases">
        <authorList>
            <person name="Lanie J.A."/>
            <person name="Ng W.-L."/>
            <person name="Kazmierczak K.M."/>
            <person name="Andrzejewski T.M."/>
            <person name="Davidsen T.M."/>
            <person name="Wayne K.J."/>
            <person name="Tettelin H."/>
            <person name="Glass J.I."/>
            <person name="Rusch D."/>
            <person name="Podicherti R."/>
            <person name="Tsui H.-C.T."/>
            <person name="Winkler M.E."/>
        </authorList>
    </citation>
    <scope>NUCLEOTIDE SEQUENCE</scope>
</reference>
<dbReference type="InterPro" id="IPR016181">
    <property type="entry name" value="Acyl_CoA_acyltransferase"/>
</dbReference>
<dbReference type="PROSITE" id="PS51186">
    <property type="entry name" value="GNAT"/>
    <property type="match status" value="1"/>
</dbReference>
<dbReference type="SUPFAM" id="SSF55729">
    <property type="entry name" value="Acyl-CoA N-acyltransferases (Nat)"/>
    <property type="match status" value="1"/>
</dbReference>
<name>A0A382ANV2_9ZZZZ</name>
<dbReference type="InterPro" id="IPR000182">
    <property type="entry name" value="GNAT_dom"/>
</dbReference>
<organism evidence="2">
    <name type="scientific">marine metagenome</name>
    <dbReference type="NCBI Taxonomy" id="408172"/>
    <lineage>
        <taxon>unclassified sequences</taxon>
        <taxon>metagenomes</taxon>
        <taxon>ecological metagenomes</taxon>
    </lineage>
</organism>
<feature type="non-terminal residue" evidence="2">
    <location>
        <position position="1"/>
    </location>
</feature>
<dbReference type="GO" id="GO:0016747">
    <property type="term" value="F:acyltransferase activity, transferring groups other than amino-acyl groups"/>
    <property type="evidence" value="ECO:0007669"/>
    <property type="project" value="InterPro"/>
</dbReference>
<evidence type="ECO:0000313" key="2">
    <source>
        <dbReference type="EMBL" id="SVB02703.1"/>
    </source>
</evidence>